<evidence type="ECO:0000256" key="5">
    <source>
        <dbReference type="ARBA" id="ARBA00022801"/>
    </source>
</evidence>
<sequence>MAKLKTLPGLTAADFMHPWDVKATAALKAVPGFDKLIAKVMEYSFERVYYLQNVADNVRVSDKMFPKLNRYLEWGCKILGVDKPELYVSLDPNYNAFTYGHTKPFIVITSSLLNLLDEQEKMFVICHELGHIKCEHVLYTLVAENIAILIEIFGKMTLGLGSLLGAGLALPLLDWYRKAELSADRAALLAVQDPAVAMRVFMKMAGGAESLLDDMDSSEFLRQIRAYEDRDVSGLDRAYKLLITVMRTHPFPIMRAKHLDRWIAEGGYTKVSGIRAEPLRI</sequence>
<keyword evidence="1" id="KW-1003">Cell membrane</keyword>
<feature type="domain" description="Peptidase M48" evidence="11">
    <location>
        <begin position="83"/>
        <end position="262"/>
    </location>
</feature>
<protein>
    <submittedName>
        <fullName evidence="12">Zn-dependent protease with chaperone function</fullName>
    </submittedName>
</protein>
<evidence type="ECO:0000256" key="7">
    <source>
        <dbReference type="ARBA" id="ARBA00022989"/>
    </source>
</evidence>
<dbReference type="Pfam" id="PF01435">
    <property type="entry name" value="Peptidase_M48"/>
    <property type="match status" value="1"/>
</dbReference>
<dbReference type="EMBL" id="JMCC02000047">
    <property type="protein sequence ID" value="KIG15833.1"/>
    <property type="molecule type" value="Genomic_DNA"/>
</dbReference>
<dbReference type="GO" id="GO:0004222">
    <property type="term" value="F:metalloendopeptidase activity"/>
    <property type="evidence" value="ECO:0007669"/>
    <property type="project" value="InterPro"/>
</dbReference>
<evidence type="ECO:0000256" key="1">
    <source>
        <dbReference type="ARBA" id="ARBA00022475"/>
    </source>
</evidence>
<proteinExistence type="inferred from homology"/>
<comment type="cofactor">
    <cofactor evidence="10">
        <name>Zn(2+)</name>
        <dbReference type="ChEBI" id="CHEBI:29105"/>
    </cofactor>
    <text evidence="10">Binds 1 zinc ion per subunit.</text>
</comment>
<keyword evidence="7" id="KW-1133">Transmembrane helix</keyword>
<dbReference type="AlphaFoldDB" id="A0A0C1ZXI0"/>
<dbReference type="RefSeq" id="WP_052550948.1">
    <property type="nucleotide sequence ID" value="NZ_JMCC02000047.1"/>
</dbReference>
<dbReference type="GO" id="GO:0006508">
    <property type="term" value="P:proteolysis"/>
    <property type="evidence" value="ECO:0007669"/>
    <property type="project" value="UniProtKB-KW"/>
</dbReference>
<keyword evidence="8 10" id="KW-0482">Metalloprotease</keyword>
<evidence type="ECO:0000313" key="13">
    <source>
        <dbReference type="Proteomes" id="UP000031599"/>
    </source>
</evidence>
<dbReference type="InterPro" id="IPR001915">
    <property type="entry name" value="Peptidase_M48"/>
</dbReference>
<name>A0A0C1ZXI0_9BACT</name>
<evidence type="ECO:0000259" key="11">
    <source>
        <dbReference type="Pfam" id="PF01435"/>
    </source>
</evidence>
<evidence type="ECO:0000256" key="6">
    <source>
        <dbReference type="ARBA" id="ARBA00022833"/>
    </source>
</evidence>
<gene>
    <name evidence="12" type="ORF">DB30_05251</name>
</gene>
<organism evidence="12 13">
    <name type="scientific">Enhygromyxa salina</name>
    <dbReference type="NCBI Taxonomy" id="215803"/>
    <lineage>
        <taxon>Bacteria</taxon>
        <taxon>Pseudomonadati</taxon>
        <taxon>Myxococcota</taxon>
        <taxon>Polyangia</taxon>
        <taxon>Nannocystales</taxon>
        <taxon>Nannocystaceae</taxon>
        <taxon>Enhygromyxa</taxon>
    </lineage>
</organism>
<accession>A0A0C1ZXI0</accession>
<dbReference type="PANTHER" id="PTHR43221">
    <property type="entry name" value="PROTEASE HTPX"/>
    <property type="match status" value="1"/>
</dbReference>
<keyword evidence="9" id="KW-0472">Membrane</keyword>
<evidence type="ECO:0000256" key="9">
    <source>
        <dbReference type="ARBA" id="ARBA00023136"/>
    </source>
</evidence>
<reference evidence="12 13" key="1">
    <citation type="submission" date="2014-12" db="EMBL/GenBank/DDBJ databases">
        <title>Genome assembly of Enhygromyxa salina DSM 15201.</title>
        <authorList>
            <person name="Sharma G."/>
            <person name="Subramanian S."/>
        </authorList>
    </citation>
    <scope>NUCLEOTIDE SEQUENCE [LARGE SCALE GENOMIC DNA]</scope>
    <source>
        <strain evidence="12 13">DSM 15201</strain>
    </source>
</reference>
<keyword evidence="5 10" id="KW-0378">Hydrolase</keyword>
<dbReference type="Proteomes" id="UP000031599">
    <property type="component" value="Unassembled WGS sequence"/>
</dbReference>
<dbReference type="Gene3D" id="3.30.2010.10">
    <property type="entry name" value="Metalloproteases ('zincins'), catalytic domain"/>
    <property type="match status" value="1"/>
</dbReference>
<dbReference type="PANTHER" id="PTHR43221:SF3">
    <property type="entry name" value="SLL1280 PROTEIN"/>
    <property type="match status" value="1"/>
</dbReference>
<evidence type="ECO:0000313" key="12">
    <source>
        <dbReference type="EMBL" id="KIG15833.1"/>
    </source>
</evidence>
<keyword evidence="2 10" id="KW-0645">Protease</keyword>
<keyword evidence="4" id="KW-0479">Metal-binding</keyword>
<evidence type="ECO:0000256" key="3">
    <source>
        <dbReference type="ARBA" id="ARBA00022692"/>
    </source>
</evidence>
<comment type="caution">
    <text evidence="12">The sequence shown here is derived from an EMBL/GenBank/DDBJ whole genome shotgun (WGS) entry which is preliminary data.</text>
</comment>
<evidence type="ECO:0000256" key="4">
    <source>
        <dbReference type="ARBA" id="ARBA00022723"/>
    </source>
</evidence>
<evidence type="ECO:0000256" key="8">
    <source>
        <dbReference type="ARBA" id="ARBA00023049"/>
    </source>
</evidence>
<dbReference type="GO" id="GO:0046872">
    <property type="term" value="F:metal ion binding"/>
    <property type="evidence" value="ECO:0007669"/>
    <property type="project" value="UniProtKB-KW"/>
</dbReference>
<evidence type="ECO:0000256" key="10">
    <source>
        <dbReference type="RuleBase" id="RU003983"/>
    </source>
</evidence>
<dbReference type="CDD" id="cd07325">
    <property type="entry name" value="M48_Ste24p_like"/>
    <property type="match status" value="1"/>
</dbReference>
<dbReference type="InterPro" id="IPR050083">
    <property type="entry name" value="HtpX_protease"/>
</dbReference>
<comment type="similarity">
    <text evidence="10">Belongs to the peptidase M48 family.</text>
</comment>
<keyword evidence="3" id="KW-0812">Transmembrane</keyword>
<evidence type="ECO:0000256" key="2">
    <source>
        <dbReference type="ARBA" id="ARBA00022670"/>
    </source>
</evidence>
<keyword evidence="6 10" id="KW-0862">Zinc</keyword>